<evidence type="ECO:0000256" key="2">
    <source>
        <dbReference type="ARBA" id="ARBA00022825"/>
    </source>
</evidence>
<protein>
    <submittedName>
        <fullName evidence="6">Oidioi.mRNA.OKI2018_I69.PAR.g12058.t1.cds</fullName>
    </submittedName>
</protein>
<keyword evidence="4" id="KW-0378">Hydrolase</keyword>
<dbReference type="InterPro" id="IPR001314">
    <property type="entry name" value="Peptidase_S1A"/>
</dbReference>
<keyword evidence="2 4" id="KW-0720">Serine protease</keyword>
<dbReference type="InterPro" id="IPR001254">
    <property type="entry name" value="Trypsin_dom"/>
</dbReference>
<evidence type="ECO:0000256" key="1">
    <source>
        <dbReference type="ARBA" id="ARBA00022670"/>
    </source>
</evidence>
<dbReference type="EMBL" id="OU015568">
    <property type="protein sequence ID" value="CAG5089030.1"/>
    <property type="molecule type" value="Genomic_DNA"/>
</dbReference>
<proteinExistence type="predicted"/>
<keyword evidence="3" id="KW-1015">Disulfide bond</keyword>
<dbReference type="PROSITE" id="PS00135">
    <property type="entry name" value="TRYPSIN_SER"/>
    <property type="match status" value="1"/>
</dbReference>
<gene>
    <name evidence="6" type="ORF">OKIOD_LOCUS3616</name>
</gene>
<dbReference type="Pfam" id="PF00089">
    <property type="entry name" value="Trypsin"/>
    <property type="match status" value="2"/>
</dbReference>
<dbReference type="CDD" id="cd00190">
    <property type="entry name" value="Tryp_SPc"/>
    <property type="match status" value="1"/>
</dbReference>
<dbReference type="SMART" id="SM00020">
    <property type="entry name" value="Tryp_SPc"/>
    <property type="match status" value="1"/>
</dbReference>
<name>A0ABN7S259_OIKDI</name>
<dbReference type="InterPro" id="IPR043504">
    <property type="entry name" value="Peptidase_S1_PA_chymotrypsin"/>
</dbReference>
<dbReference type="Gene3D" id="2.40.10.10">
    <property type="entry name" value="Trypsin-like serine proteases"/>
    <property type="match status" value="3"/>
</dbReference>
<dbReference type="InterPro" id="IPR018114">
    <property type="entry name" value="TRYPSIN_HIS"/>
</dbReference>
<accession>A0ABN7S259</accession>
<sequence>MMKIFLFDGRRLRPRVSPFYAGVLSTSGLNELYVTINKNDYVVLLNGRNIAQISNRNLGKSMAHRNKFNRIVKARATSTLPIKRLVVAEGGRVKRWARNANDPNCGYTFEIPSSAASARDKATAKNFEDYEGGKCITRRDNINFNIAAAHVVGGVKSIPGQFPWLVSLRFDHYGTVTHECGASLINRKWAVSAAHCFASDYVAKNYQVYVGDYSVANDDYNKERTHRTTIAQYLAEEVPSYNEFRSPICLPTSSQQFGEGDCCQVAGWGKTASNQADLDRFIEMDQQCARKTPGYSPLYTKDTPLVPDTPRFTYQEIFPGNECASLMRGRMDTSGAQFCASKRLECNLMADTCQGDSGGPFFCKEPGTFDSEEPSITMNGASYKLANTDRAVLWGITSSGGSYNSAGEHTGCGDATGDSKGAGIYTNVASYMEWIMGVFRKNRFSPSG</sequence>
<dbReference type="PANTHER" id="PTHR24252">
    <property type="entry name" value="ACROSIN-RELATED"/>
    <property type="match status" value="1"/>
</dbReference>
<dbReference type="InterPro" id="IPR033116">
    <property type="entry name" value="TRYPSIN_SER"/>
</dbReference>
<evidence type="ECO:0000313" key="6">
    <source>
        <dbReference type="EMBL" id="CAG5089030.1"/>
    </source>
</evidence>
<evidence type="ECO:0000256" key="3">
    <source>
        <dbReference type="ARBA" id="ARBA00023157"/>
    </source>
</evidence>
<organism evidence="6 7">
    <name type="scientific">Oikopleura dioica</name>
    <name type="common">Tunicate</name>
    <dbReference type="NCBI Taxonomy" id="34765"/>
    <lineage>
        <taxon>Eukaryota</taxon>
        <taxon>Metazoa</taxon>
        <taxon>Chordata</taxon>
        <taxon>Tunicata</taxon>
        <taxon>Appendicularia</taxon>
        <taxon>Copelata</taxon>
        <taxon>Oikopleuridae</taxon>
        <taxon>Oikopleura</taxon>
    </lineage>
</organism>
<dbReference type="InterPro" id="IPR009003">
    <property type="entry name" value="Peptidase_S1_PA"/>
</dbReference>
<dbReference type="PROSITE" id="PS50240">
    <property type="entry name" value="TRYPSIN_DOM"/>
    <property type="match status" value="1"/>
</dbReference>
<dbReference type="PANTHER" id="PTHR24252:SF7">
    <property type="entry name" value="HYALIN"/>
    <property type="match status" value="1"/>
</dbReference>
<reference evidence="6 7" key="1">
    <citation type="submission" date="2021-04" db="EMBL/GenBank/DDBJ databases">
        <authorList>
            <person name="Bliznina A."/>
        </authorList>
    </citation>
    <scope>NUCLEOTIDE SEQUENCE [LARGE SCALE GENOMIC DNA]</scope>
</reference>
<evidence type="ECO:0000259" key="5">
    <source>
        <dbReference type="PROSITE" id="PS50240"/>
    </source>
</evidence>
<keyword evidence="1 4" id="KW-0645">Protease</keyword>
<dbReference type="PRINTS" id="PR00722">
    <property type="entry name" value="CHYMOTRYPSIN"/>
</dbReference>
<dbReference type="SUPFAM" id="SSF50494">
    <property type="entry name" value="Trypsin-like serine proteases"/>
    <property type="match status" value="1"/>
</dbReference>
<feature type="domain" description="Peptidase S1" evidence="5">
    <location>
        <begin position="151"/>
        <end position="440"/>
    </location>
</feature>
<dbReference type="PROSITE" id="PS00134">
    <property type="entry name" value="TRYPSIN_HIS"/>
    <property type="match status" value="1"/>
</dbReference>
<evidence type="ECO:0000256" key="4">
    <source>
        <dbReference type="RuleBase" id="RU363034"/>
    </source>
</evidence>
<evidence type="ECO:0000313" key="7">
    <source>
        <dbReference type="Proteomes" id="UP001158576"/>
    </source>
</evidence>
<dbReference type="Proteomes" id="UP001158576">
    <property type="component" value="Chromosome PAR"/>
</dbReference>
<keyword evidence="7" id="KW-1185">Reference proteome</keyword>